<dbReference type="InterPro" id="IPR029061">
    <property type="entry name" value="THDP-binding"/>
</dbReference>
<keyword evidence="1" id="KW-0560">Oxidoreductase</keyword>
<organism evidence="4 5">
    <name type="scientific">Azohydromonas lata</name>
    <dbReference type="NCBI Taxonomy" id="45677"/>
    <lineage>
        <taxon>Bacteria</taxon>
        <taxon>Pseudomonadati</taxon>
        <taxon>Pseudomonadota</taxon>
        <taxon>Betaproteobacteria</taxon>
        <taxon>Burkholderiales</taxon>
        <taxon>Sphaerotilaceae</taxon>
        <taxon>Azohydromonas</taxon>
    </lineage>
</organism>
<dbReference type="PANTHER" id="PTHR48084:SF3">
    <property type="entry name" value="SUBUNIT OF PYRUVATE:FLAVODOXIN OXIDOREDUCTASE"/>
    <property type="match status" value="1"/>
</dbReference>
<dbReference type="InterPro" id="IPR002869">
    <property type="entry name" value="Pyrv_flavodox_OxRed_cen"/>
</dbReference>
<dbReference type="NCBIfam" id="NF009588">
    <property type="entry name" value="PRK13029.1"/>
    <property type="match status" value="1"/>
</dbReference>
<dbReference type="EMBL" id="JAXOJX010000039">
    <property type="protein sequence ID" value="MDZ5459109.1"/>
    <property type="molecule type" value="Genomic_DNA"/>
</dbReference>
<evidence type="ECO:0000313" key="4">
    <source>
        <dbReference type="EMBL" id="MDZ5459109.1"/>
    </source>
</evidence>
<dbReference type="SUPFAM" id="SSF52518">
    <property type="entry name" value="Thiamin diphosphate-binding fold (THDP-binding)"/>
    <property type="match status" value="2"/>
</dbReference>
<name>A0ABU5IJR3_9BURK</name>
<dbReference type="Proteomes" id="UP001293718">
    <property type="component" value="Unassembled WGS sequence"/>
</dbReference>
<feature type="domain" description="Pyruvate/ketoisovalerate oxidoreductase catalytic" evidence="2">
    <location>
        <begin position="752"/>
        <end position="939"/>
    </location>
</feature>
<comment type="caution">
    <text evidence="4">The sequence shown here is derived from an EMBL/GenBank/DDBJ whole genome shotgun (WGS) entry which is preliminary data.</text>
</comment>
<dbReference type="SUPFAM" id="SSF53323">
    <property type="entry name" value="Pyruvate-ferredoxin oxidoreductase, PFOR, domain III"/>
    <property type="match status" value="1"/>
</dbReference>
<reference evidence="4 5" key="1">
    <citation type="submission" date="2023-11" db="EMBL/GenBank/DDBJ databases">
        <title>Draft genome of Azohydromonas lata strain H1 (DSM1123), a polyhydroxyalkanoate producer.</title>
        <authorList>
            <person name="Traversa D."/>
            <person name="D'Addabbo P."/>
            <person name="Pazzani C."/>
            <person name="Manzari C."/>
            <person name="Chiara M."/>
            <person name="Scrascia M."/>
        </authorList>
    </citation>
    <scope>NUCLEOTIDE SEQUENCE [LARGE SCALE GENOMIC DNA]</scope>
    <source>
        <strain evidence="4 5">H1</strain>
    </source>
</reference>
<dbReference type="NCBIfam" id="NF009589">
    <property type="entry name" value="PRK13030.1"/>
    <property type="match status" value="1"/>
</dbReference>
<dbReference type="CDD" id="cd07034">
    <property type="entry name" value="TPP_PYR_PFOR_IOR-alpha_like"/>
    <property type="match status" value="1"/>
</dbReference>
<dbReference type="Pfam" id="PF20169">
    <property type="entry name" value="DUF6537"/>
    <property type="match status" value="1"/>
</dbReference>
<dbReference type="RefSeq" id="WP_322466946.1">
    <property type="nucleotide sequence ID" value="NZ_JAXOJX010000039.1"/>
</dbReference>
<evidence type="ECO:0000313" key="5">
    <source>
        <dbReference type="Proteomes" id="UP001293718"/>
    </source>
</evidence>
<protein>
    <submittedName>
        <fullName evidence="4">Indolepyruvate ferredoxin oxidoreductase family protein</fullName>
    </submittedName>
</protein>
<dbReference type="InterPro" id="IPR051457">
    <property type="entry name" value="2-oxoacid:Fd_oxidoreductase"/>
</dbReference>
<feature type="domain" description="DUF6537" evidence="3">
    <location>
        <begin position="970"/>
        <end position="1165"/>
    </location>
</feature>
<proteinExistence type="predicted"/>
<accession>A0ABU5IJR3</accession>
<gene>
    <name evidence="4" type="ORF">SM757_21255</name>
</gene>
<dbReference type="Pfam" id="PF01558">
    <property type="entry name" value="POR"/>
    <property type="match status" value="1"/>
</dbReference>
<dbReference type="PANTHER" id="PTHR48084">
    <property type="entry name" value="2-OXOGLUTARATE OXIDOREDUCTASE SUBUNIT KORB-RELATED"/>
    <property type="match status" value="1"/>
</dbReference>
<evidence type="ECO:0000256" key="1">
    <source>
        <dbReference type="ARBA" id="ARBA00023002"/>
    </source>
</evidence>
<dbReference type="Gene3D" id="3.40.50.970">
    <property type="match status" value="1"/>
</dbReference>
<dbReference type="InterPro" id="IPR002880">
    <property type="entry name" value="Pyrv_Fd/Flavodoxin_OxRdtase_N"/>
</dbReference>
<evidence type="ECO:0000259" key="2">
    <source>
        <dbReference type="Pfam" id="PF01558"/>
    </source>
</evidence>
<dbReference type="Gene3D" id="3.40.920.10">
    <property type="entry name" value="Pyruvate-ferredoxin oxidoreductase, PFOR, domain III"/>
    <property type="match status" value="1"/>
</dbReference>
<dbReference type="InterPro" id="IPR046667">
    <property type="entry name" value="DUF6537"/>
</dbReference>
<dbReference type="InterPro" id="IPR019752">
    <property type="entry name" value="Pyrv/ketoisovalerate_OxRed_cat"/>
</dbReference>
<keyword evidence="5" id="KW-1185">Reference proteome</keyword>
<evidence type="ECO:0000259" key="3">
    <source>
        <dbReference type="Pfam" id="PF20169"/>
    </source>
</evidence>
<sequence length="1199" mass="130164">MSTETNLAAPQAAAAQTPLHGYRLDDALWAPSGRVFLTGTQALVRLLLMQRQRDAAAGLATRGFISGYRGSPLGMVDQTVWSCGERLKAQGIEFLPAINEELGATAVLGTQRVEADPERTAEGVFALWYGKGPGVDRAADALKHGNAYGASPHGGVLMVAGDDHGCVSSSMPHQSDQVFQSFHAPVLSPSSVSDLLEFGLYGWALSRFSGCWAGLTALSEVVESGATVDLDLIHGRAATWLDGDAVRQLTGHAAPADGLHYRWPDLPSLKIEERLHAKLEAVRAFARVNSIDRTVVECRQARVGILTAGKAHHDFMEVLRRLDISPATLAGHGIRVHKLGLTYPIEPRRALDFCEGLSEVLVIEEKGPVVETQLRELLYNRARRPAIVGKRDAAERPLVSALGELRPSRLIALVADWLVRHCPDLDRRHLVRDFTLPELLSNEADAVKRLPYFCAGCPHNTSTRVPEGSKAQGGIGCHFMASWMQRDTEGLIQMGGEGVDWVSHALFTRVPHVFQNLGDGTYAHSGYLAIRQAVAAGTAMTYKILFNDAVAMTGGQPVDAPVSVDGIARQVEAEGVKQVAVVSDDIRKYDLIRDRFPAGTTFHDRAELDAVQRRLRELPGVTVLIYEQTCAAEKRRRRKRGQLEDAPRRLFINEAVCEGCGDCGVQSNCVAVLPHETPLGRKRRIDQAACNKDYSCANGFCPSFVSVEGGKPRRKVGSLTDLGAFVRAVDELPHPAPHAWSGPYDLLVTGMGGTGVVTVGALVTMAAHLEGKSASVLDFMGFAQKGGAVLSHVRLADRPERLNQVRIDTQQADALLACELVVGASADALQTVRRGRTRIVANVHEVPVAEHLRNPDATLRVPQLLQKLHHAAGEEQVETLDAQALCETFMGDTVASNILALGHAWQRGLVPVGLEALLRAVELNGVAVEANKLAFSLGRLAAGNPRALLALGKAEVEPDHADEPLALLRARGVELLTAYQSAAWAARFTALVDEAAARERALQADASLPFSRAVARSLLKLMAYKDEYEVARLFADGSFERELHRQFEGNLKLRFHMAPPLLSRGKDGKPPGKWTFGPWLLPALKLLSRGKALRGTVLDPFGATAERRMERALIAEYEQRVRALLPLLSAEKLALAVEVARLPLSMRGYGHVKAAAVAQARVREAELLWRLDPAHHPRPAPSREAGQIRGIRVTAPLLR</sequence>